<organism evidence="4 5">
    <name type="scientific">candidate division WOR-3 bacterium</name>
    <dbReference type="NCBI Taxonomy" id="2052148"/>
    <lineage>
        <taxon>Bacteria</taxon>
        <taxon>Bacteria division WOR-3</taxon>
    </lineage>
</organism>
<evidence type="ECO:0000256" key="2">
    <source>
        <dbReference type="ARBA" id="ARBA00022840"/>
    </source>
</evidence>
<dbReference type="SMART" id="SM00028">
    <property type="entry name" value="TPR"/>
    <property type="match status" value="3"/>
</dbReference>
<evidence type="ECO:0000256" key="1">
    <source>
        <dbReference type="ARBA" id="ARBA00022741"/>
    </source>
</evidence>
<keyword evidence="1" id="KW-0547">Nucleotide-binding</keyword>
<dbReference type="Gene3D" id="3.30.70.1230">
    <property type="entry name" value="Nucleotide cyclase"/>
    <property type="match status" value="2"/>
</dbReference>
<dbReference type="InterPro" id="IPR029787">
    <property type="entry name" value="Nucleotide_cyclase"/>
</dbReference>
<protein>
    <submittedName>
        <fullName evidence="4">AAA family ATPase</fullName>
    </submittedName>
</protein>
<evidence type="ECO:0000313" key="4">
    <source>
        <dbReference type="EMBL" id="MBD3364771.1"/>
    </source>
</evidence>
<dbReference type="Gene3D" id="3.40.50.300">
    <property type="entry name" value="P-loop containing nucleotide triphosphate hydrolases"/>
    <property type="match status" value="1"/>
</dbReference>
<gene>
    <name evidence="4" type="ORF">GF359_06100</name>
</gene>
<reference evidence="4" key="1">
    <citation type="submission" date="2019-11" db="EMBL/GenBank/DDBJ databases">
        <title>Microbial mats filling the niche in hypersaline microbial mats.</title>
        <authorList>
            <person name="Wong H.L."/>
            <person name="Macleod F.I."/>
            <person name="White R.A. III"/>
            <person name="Burns B.P."/>
        </authorList>
    </citation>
    <scope>NUCLEOTIDE SEQUENCE</scope>
    <source>
        <strain evidence="4">Bin_327</strain>
    </source>
</reference>
<dbReference type="PANTHER" id="PTHR16305:SF28">
    <property type="entry name" value="GUANYLATE CYCLASE DOMAIN-CONTAINING PROTEIN"/>
    <property type="match status" value="1"/>
</dbReference>
<dbReference type="InterPro" id="IPR001054">
    <property type="entry name" value="A/G_cyclase"/>
</dbReference>
<dbReference type="SUPFAM" id="SSF52540">
    <property type="entry name" value="P-loop containing nucleoside triphosphate hydrolases"/>
    <property type="match status" value="1"/>
</dbReference>
<dbReference type="SUPFAM" id="SSF55073">
    <property type="entry name" value="Nucleotide cyclase"/>
    <property type="match status" value="2"/>
</dbReference>
<dbReference type="Gene3D" id="1.25.40.10">
    <property type="entry name" value="Tetratricopeptide repeat domain"/>
    <property type="match status" value="1"/>
</dbReference>
<dbReference type="Pfam" id="PF13424">
    <property type="entry name" value="TPR_12"/>
    <property type="match status" value="1"/>
</dbReference>
<evidence type="ECO:0000313" key="5">
    <source>
        <dbReference type="Proteomes" id="UP000630660"/>
    </source>
</evidence>
<dbReference type="PROSITE" id="PS50125">
    <property type="entry name" value="GUANYLATE_CYCLASE_2"/>
    <property type="match status" value="2"/>
</dbReference>
<dbReference type="Pfam" id="PF13191">
    <property type="entry name" value="AAA_16"/>
    <property type="match status" value="1"/>
</dbReference>
<dbReference type="InterPro" id="IPR011990">
    <property type="entry name" value="TPR-like_helical_dom_sf"/>
</dbReference>
<dbReference type="CDD" id="cd07302">
    <property type="entry name" value="CHD"/>
    <property type="match status" value="2"/>
</dbReference>
<dbReference type="GO" id="GO:0004016">
    <property type="term" value="F:adenylate cyclase activity"/>
    <property type="evidence" value="ECO:0007669"/>
    <property type="project" value="TreeGrafter"/>
</dbReference>
<dbReference type="AlphaFoldDB" id="A0A9D5K9C5"/>
<dbReference type="Pfam" id="PF00211">
    <property type="entry name" value="Guanylate_cyc"/>
    <property type="match status" value="2"/>
</dbReference>
<name>A0A9D5K9C5_UNCW3</name>
<dbReference type="SUPFAM" id="SSF48452">
    <property type="entry name" value="TPR-like"/>
    <property type="match status" value="1"/>
</dbReference>
<dbReference type="InterPro" id="IPR027417">
    <property type="entry name" value="P-loop_NTPase"/>
</dbReference>
<dbReference type="EMBL" id="WJKJ01000200">
    <property type="protein sequence ID" value="MBD3364771.1"/>
    <property type="molecule type" value="Genomic_DNA"/>
</dbReference>
<feature type="non-terminal residue" evidence="4">
    <location>
        <position position="1011"/>
    </location>
</feature>
<dbReference type="InterPro" id="IPR041664">
    <property type="entry name" value="AAA_16"/>
</dbReference>
<evidence type="ECO:0000259" key="3">
    <source>
        <dbReference type="PROSITE" id="PS50125"/>
    </source>
</evidence>
<dbReference type="GO" id="GO:0035556">
    <property type="term" value="P:intracellular signal transduction"/>
    <property type="evidence" value="ECO:0007669"/>
    <property type="project" value="InterPro"/>
</dbReference>
<proteinExistence type="predicted"/>
<comment type="caution">
    <text evidence="4">The sequence shown here is derived from an EMBL/GenBank/DDBJ whole genome shotgun (WGS) entry which is preliminary data.</text>
</comment>
<dbReference type="GO" id="GO:0005737">
    <property type="term" value="C:cytoplasm"/>
    <property type="evidence" value="ECO:0007669"/>
    <property type="project" value="TreeGrafter"/>
</dbReference>
<dbReference type="GO" id="GO:0009190">
    <property type="term" value="P:cyclic nucleotide biosynthetic process"/>
    <property type="evidence" value="ECO:0007669"/>
    <property type="project" value="InterPro"/>
</dbReference>
<dbReference type="InterPro" id="IPR019734">
    <property type="entry name" value="TPR_rpt"/>
</dbReference>
<accession>A0A9D5K9C5</accession>
<feature type="domain" description="Guanylate cyclase" evidence="3">
    <location>
        <begin position="25"/>
        <end position="146"/>
    </location>
</feature>
<feature type="domain" description="Guanylate cyclase" evidence="3">
    <location>
        <begin position="230"/>
        <end position="350"/>
    </location>
</feature>
<sequence>MKNLIPGFIHNQYKKDVFYGSFDAATMFVDISGFTSITEKLMGYGKRGAETLSFVVNRIFNVVIDTIYSKGGYISSFAGDSFTAIFPDEGAKEISTVALDIQKIFRSIFRRKGLQKEKYEDFRLSARVGLSYGKVEWGIVGSKKHRAFFFKGEAVESCINAARLASAGDIIMAKGLREVISPRIEEIESGYFRLDMKPSGTSKKKMSAEEVSAEVVSIFTPEEVIESGLSGEFRDVVSIFISFNEPGNLAKLDEFVADVLEKADNFGGYFNGLDFGDKGPSMFVLFGAPQSFENNLERALDFVLALSEDSTESMRIGLSLGTVYAGIVGCNRRCTYTVLGDAVNTAARFMSRTEWGKVWVSNEVKSRAGKKYKLEPRGALTFKGKSKPVEVFELLGRSKAKEGLIFADEMVGRDDKLNKAIQALGPVRKGKFAGVVYVYGEAGIGKTRLLYELSRRIADEFKTLLATSEGVLHKSMEPFIYILKNYFGLSETVSDEGKKQSFARTWDQLKAKLARLRDARATAVLKELERTKSVLGGLLGLRWSGSLFEELDAKGKFENTVFAIKGFLKALSLLEPLCLIIEDIQWLDSDSHKILATLTRKIEKFPIVLFVSSRFSDDGSKPELEIDSNVPCNEIVLDNLSAEQSGIVIQNQLGNQASKSLVEFILSRTEGNPFYVEQFCRYLEENKLVEVTEGRYELIRKEVEIPEGIKAILIARLDRLSVELKEMVQTASVLGTEFDLNVLSELLKGKDVPGLLLQGETENLWTSVTETVYLFKHALLRDAAYNMQLRSRLRRLHASTAQAIEKLYANSSTHYTDLAFHYENAEITDKASEYLRKAGDWASANYSNEDAIELLTRLLKHIDNEEEEIAIRNRIGQILQHIGKWNAAADIFRENLQSANEIRNRVLIAESENNLGELLRDQGSYSEAFALFETAYESYIQLGDQRGMSKTLDNMGSVSFYRGNYEEAMKYYEGRLAIVNELEDQLAICKTESSMGTLYANQGEYSKAMDY</sequence>
<dbReference type="PANTHER" id="PTHR16305">
    <property type="entry name" value="TESTICULAR SOLUBLE ADENYLYL CYCLASE"/>
    <property type="match status" value="1"/>
</dbReference>
<dbReference type="Proteomes" id="UP000630660">
    <property type="component" value="Unassembled WGS sequence"/>
</dbReference>
<dbReference type="GO" id="GO:0005524">
    <property type="term" value="F:ATP binding"/>
    <property type="evidence" value="ECO:0007669"/>
    <property type="project" value="UniProtKB-KW"/>
</dbReference>
<dbReference type="Pfam" id="PF13176">
    <property type="entry name" value="TPR_7"/>
    <property type="match status" value="1"/>
</dbReference>
<keyword evidence="2" id="KW-0067">ATP-binding</keyword>